<feature type="domain" description="Antitoxin Xre-like helix-turn-helix" evidence="2">
    <location>
        <begin position="33"/>
        <end position="91"/>
    </location>
</feature>
<dbReference type="InterPro" id="IPR024467">
    <property type="entry name" value="Xre/MbcA/ParS-like_toxin-bd"/>
</dbReference>
<organism evidence="3 4">
    <name type="scientific">Pseudomonas arsenicoxydans</name>
    <dbReference type="NCBI Taxonomy" id="702115"/>
    <lineage>
        <taxon>Bacteria</taxon>
        <taxon>Pseudomonadati</taxon>
        <taxon>Pseudomonadota</taxon>
        <taxon>Gammaproteobacteria</taxon>
        <taxon>Pseudomonadales</taxon>
        <taxon>Pseudomonadaceae</taxon>
        <taxon>Pseudomonas</taxon>
    </lineage>
</organism>
<evidence type="ECO:0000313" key="4">
    <source>
        <dbReference type="Proteomes" id="UP000317933"/>
    </source>
</evidence>
<dbReference type="RefSeq" id="WP_140669095.1">
    <property type="nucleotide sequence ID" value="NZ_RCZE01000009.1"/>
</dbReference>
<evidence type="ECO:0000259" key="1">
    <source>
        <dbReference type="Pfam" id="PF09722"/>
    </source>
</evidence>
<comment type="caution">
    <text evidence="3">The sequence shown here is derived from an EMBL/GenBank/DDBJ whole genome shotgun (WGS) entry which is preliminary data.</text>
</comment>
<dbReference type="AlphaFoldDB" id="A0A502HQA6"/>
<dbReference type="InterPro" id="IPR046847">
    <property type="entry name" value="Xre-like_HTH"/>
</dbReference>
<gene>
    <name evidence="3" type="ORF">EAH78_20260</name>
</gene>
<dbReference type="Proteomes" id="UP000317933">
    <property type="component" value="Unassembled WGS sequence"/>
</dbReference>
<sequence>MTAEVMRERAYQAYRARLEVFLPIPIDASDQDIQQLIEAGFLATRVKVLCDRGTLSNAGREQVISLKTLKKRLANGQRLSVNQSDRLFRVVHITAMAEVLFESDEKARRWLSTPKTRFSGKSPIAMLSTSPGTRQVEEMLIQFAEGLAF</sequence>
<evidence type="ECO:0000259" key="2">
    <source>
        <dbReference type="Pfam" id="PF20432"/>
    </source>
</evidence>
<dbReference type="InterPro" id="IPR011979">
    <property type="entry name" value="Antitox_Xre"/>
</dbReference>
<dbReference type="Pfam" id="PF20432">
    <property type="entry name" value="Xre-like-HTH"/>
    <property type="match status" value="1"/>
</dbReference>
<name>A0A502HQA6_9PSED</name>
<dbReference type="GO" id="GO:0003677">
    <property type="term" value="F:DNA binding"/>
    <property type="evidence" value="ECO:0007669"/>
    <property type="project" value="InterPro"/>
</dbReference>
<protein>
    <submittedName>
        <fullName evidence="3">DUF2384 domain-containing protein</fullName>
    </submittedName>
</protein>
<dbReference type="NCBIfam" id="TIGR02293">
    <property type="entry name" value="TAS_TIGR02293"/>
    <property type="match status" value="1"/>
</dbReference>
<dbReference type="EMBL" id="RCZE01000009">
    <property type="protein sequence ID" value="TPG75874.1"/>
    <property type="molecule type" value="Genomic_DNA"/>
</dbReference>
<proteinExistence type="predicted"/>
<dbReference type="Pfam" id="PF09722">
    <property type="entry name" value="Xre_MbcA_ParS_C"/>
    <property type="match status" value="1"/>
</dbReference>
<reference evidence="3 4" key="1">
    <citation type="journal article" date="2019" name="Environ. Microbiol.">
        <title>Species interactions and distinct microbial communities in high Arctic permafrost affected cryosols are associated with the CH4 and CO2 gas fluxes.</title>
        <authorList>
            <person name="Altshuler I."/>
            <person name="Hamel J."/>
            <person name="Turney S."/>
            <person name="Magnuson E."/>
            <person name="Levesque R."/>
            <person name="Greer C."/>
            <person name="Whyte L.G."/>
        </authorList>
    </citation>
    <scope>NUCLEOTIDE SEQUENCE [LARGE SCALE GENOMIC DNA]</scope>
    <source>
        <strain evidence="3 4">E3</strain>
    </source>
</reference>
<accession>A0A502HQA6</accession>
<feature type="domain" description="Antitoxin Xre/MbcA/ParS-like toxin-binding" evidence="1">
    <location>
        <begin position="97"/>
        <end position="146"/>
    </location>
</feature>
<evidence type="ECO:0000313" key="3">
    <source>
        <dbReference type="EMBL" id="TPG75874.1"/>
    </source>
</evidence>